<dbReference type="RefSeq" id="WP_147453606.1">
    <property type="nucleotide sequence ID" value="NZ_REFR01000014.1"/>
</dbReference>
<dbReference type="AlphaFoldDB" id="A0A3M0C6R4"/>
<name>A0A3M0C6R4_9PROT</name>
<dbReference type="InParanoid" id="A0A3M0C6R4"/>
<dbReference type="Proteomes" id="UP000271227">
    <property type="component" value="Unassembled WGS sequence"/>
</dbReference>
<organism evidence="1 2">
    <name type="scientific">Eilatimonas milleporae</name>
    <dbReference type="NCBI Taxonomy" id="911205"/>
    <lineage>
        <taxon>Bacteria</taxon>
        <taxon>Pseudomonadati</taxon>
        <taxon>Pseudomonadota</taxon>
        <taxon>Alphaproteobacteria</taxon>
        <taxon>Kordiimonadales</taxon>
        <taxon>Kordiimonadaceae</taxon>
        <taxon>Eilatimonas</taxon>
    </lineage>
</organism>
<dbReference type="OrthoDB" id="8480996at2"/>
<gene>
    <name evidence="1" type="ORF">BXY39_3121</name>
</gene>
<sequence>MQQPLPFDPDIYYGIVAENLFKNFGARALSVADMALNKMRALGDKEGLGIWLAIHEHLATRAAEVMREDLTGNSPTLH</sequence>
<keyword evidence="2" id="KW-1185">Reference proteome</keyword>
<evidence type="ECO:0000313" key="1">
    <source>
        <dbReference type="EMBL" id="RMB02769.1"/>
    </source>
</evidence>
<comment type="caution">
    <text evidence="1">The sequence shown here is derived from an EMBL/GenBank/DDBJ whole genome shotgun (WGS) entry which is preliminary data.</text>
</comment>
<protein>
    <submittedName>
        <fullName evidence="1">Uncharacterized protein</fullName>
    </submittedName>
</protein>
<proteinExistence type="predicted"/>
<evidence type="ECO:0000313" key="2">
    <source>
        <dbReference type="Proteomes" id="UP000271227"/>
    </source>
</evidence>
<accession>A0A3M0C6R4</accession>
<dbReference type="EMBL" id="REFR01000014">
    <property type="protein sequence ID" value="RMB02769.1"/>
    <property type="molecule type" value="Genomic_DNA"/>
</dbReference>
<reference evidence="1 2" key="1">
    <citation type="submission" date="2018-10" db="EMBL/GenBank/DDBJ databases">
        <title>Genomic Encyclopedia of Archaeal and Bacterial Type Strains, Phase II (KMG-II): from individual species to whole genera.</title>
        <authorList>
            <person name="Goeker M."/>
        </authorList>
    </citation>
    <scope>NUCLEOTIDE SEQUENCE [LARGE SCALE GENOMIC DNA]</scope>
    <source>
        <strain evidence="1 2">DSM 25217</strain>
    </source>
</reference>